<dbReference type="PROSITE" id="PS50122">
    <property type="entry name" value="CHEB"/>
    <property type="match status" value="1"/>
</dbReference>
<comment type="caution">
    <text evidence="8">The sequence shown here is derived from an EMBL/GenBank/DDBJ whole genome shotgun (WGS) entry which is preliminary data.</text>
</comment>
<gene>
    <name evidence="3" type="primary">cheB</name>
    <name evidence="8" type="ORF">NIES4072_07960</name>
</gene>
<evidence type="ECO:0000313" key="9">
    <source>
        <dbReference type="Proteomes" id="UP000245124"/>
    </source>
</evidence>
<dbReference type="PROSITE" id="PS50110">
    <property type="entry name" value="RESPONSE_REGULATORY"/>
    <property type="match status" value="1"/>
</dbReference>
<accession>A0A2R5FF70</accession>
<dbReference type="Pfam" id="PF01339">
    <property type="entry name" value="CheB_methylest"/>
    <property type="match status" value="1"/>
</dbReference>
<dbReference type="PANTHER" id="PTHR42872:SF3">
    <property type="entry name" value="PROTEIN-GLUTAMATE METHYLESTERASE_PROTEIN-GLUTAMINE GLUTAMINASE 1"/>
    <property type="match status" value="1"/>
</dbReference>
<evidence type="ECO:0000259" key="7">
    <source>
        <dbReference type="PROSITE" id="PS50122"/>
    </source>
</evidence>
<keyword evidence="3 4" id="KW-0145">Chemotaxis</keyword>
<dbReference type="GO" id="GO:0005737">
    <property type="term" value="C:cytoplasm"/>
    <property type="evidence" value="ECO:0007669"/>
    <property type="project" value="UniProtKB-SubCell"/>
</dbReference>
<dbReference type="RefSeq" id="WP_109007397.1">
    <property type="nucleotide sequence ID" value="NZ_BDUD01000001.1"/>
</dbReference>
<dbReference type="HAMAP" id="MF_00099">
    <property type="entry name" value="CheB_chemtxs"/>
    <property type="match status" value="1"/>
</dbReference>
<proteinExistence type="inferred from homology"/>
<dbReference type="OrthoDB" id="9793421at2"/>
<feature type="active site" evidence="3 4">
    <location>
        <position position="193"/>
    </location>
</feature>
<dbReference type="PANTHER" id="PTHR42872">
    <property type="entry name" value="PROTEIN-GLUTAMATE METHYLESTERASE/PROTEIN-GLUTAMINE GLUTAMINASE"/>
    <property type="match status" value="1"/>
</dbReference>
<dbReference type="NCBIfam" id="NF001965">
    <property type="entry name" value="PRK00742.1"/>
    <property type="match status" value="1"/>
</dbReference>
<dbReference type="EMBL" id="BDUD01000001">
    <property type="protein sequence ID" value="GBG17147.1"/>
    <property type="molecule type" value="Genomic_DNA"/>
</dbReference>
<comment type="catalytic activity">
    <reaction evidence="3">
        <text>L-glutaminyl-[protein] + H2O = L-glutamyl-[protein] + NH4(+)</text>
        <dbReference type="Rhea" id="RHEA:16441"/>
        <dbReference type="Rhea" id="RHEA-COMP:10207"/>
        <dbReference type="Rhea" id="RHEA-COMP:10208"/>
        <dbReference type="ChEBI" id="CHEBI:15377"/>
        <dbReference type="ChEBI" id="CHEBI:28938"/>
        <dbReference type="ChEBI" id="CHEBI:29973"/>
        <dbReference type="ChEBI" id="CHEBI:30011"/>
        <dbReference type="EC" id="3.5.1.44"/>
    </reaction>
</comment>
<evidence type="ECO:0000259" key="6">
    <source>
        <dbReference type="PROSITE" id="PS50110"/>
    </source>
</evidence>
<feature type="modified residue" description="4-aspartylphosphate" evidence="3 5">
    <location>
        <position position="56"/>
    </location>
</feature>
<dbReference type="Gene3D" id="3.40.50.2300">
    <property type="match status" value="1"/>
</dbReference>
<comment type="catalytic activity">
    <reaction evidence="2 3">
        <text>[protein]-L-glutamate 5-O-methyl ester + H2O = L-glutamyl-[protein] + methanol + H(+)</text>
        <dbReference type="Rhea" id="RHEA:23236"/>
        <dbReference type="Rhea" id="RHEA-COMP:10208"/>
        <dbReference type="Rhea" id="RHEA-COMP:10311"/>
        <dbReference type="ChEBI" id="CHEBI:15377"/>
        <dbReference type="ChEBI" id="CHEBI:15378"/>
        <dbReference type="ChEBI" id="CHEBI:17790"/>
        <dbReference type="ChEBI" id="CHEBI:29973"/>
        <dbReference type="ChEBI" id="CHEBI:82795"/>
        <dbReference type="EC" id="3.1.1.61"/>
    </reaction>
</comment>
<comment type="domain">
    <text evidence="3">Contains a C-terminal catalytic domain, and an N-terminal region which modulates catalytic activity.</text>
</comment>
<keyword evidence="3" id="KW-0963">Cytoplasm</keyword>
<dbReference type="InterPro" id="IPR011006">
    <property type="entry name" value="CheY-like_superfamily"/>
</dbReference>
<dbReference type="CDD" id="cd16432">
    <property type="entry name" value="CheB_Rec"/>
    <property type="match status" value="1"/>
</dbReference>
<dbReference type="CDD" id="cd17541">
    <property type="entry name" value="REC_CheB-like"/>
    <property type="match status" value="1"/>
</dbReference>
<dbReference type="GO" id="GO:0000156">
    <property type="term" value="F:phosphorelay response regulator activity"/>
    <property type="evidence" value="ECO:0007669"/>
    <property type="project" value="InterPro"/>
</dbReference>
<evidence type="ECO:0000256" key="4">
    <source>
        <dbReference type="PROSITE-ProRule" id="PRU00050"/>
    </source>
</evidence>
<sequence length="354" mass="38055">MPKIRVLIVDDAVVVRSRVSKILSSDPELEVVGVAANGRIALAKISHVNPDVIILDIEMPEMDGLQTLSAIRQKYPRLPVIMYSTFTYSGAIATLEALSLGASDYATKPSNLGNVEAATQHIRDDLIPKIKVFGAFFTTPSIITHPVIFPLRSDIQQVEVVAIGVSTGGPNALAVVLKEFPADLSVPILIVQHMPPMFTKLLAKQLASKCQIPVDEAVSGQILKPGHAWIAPGDFHLIVQRDKTGVRLVTHQASPENSCRPSVDVLLRSVAQVYGAGAMAVILTGMGQDGLHGCQCIREAGGQVLAQDKATSVVWGMPSFVVNAGLANQILPLNEIADEIMYRIRFNQVPPSEL</sequence>
<name>A0A2R5FF70_NOSCO</name>
<evidence type="ECO:0000256" key="5">
    <source>
        <dbReference type="PROSITE-ProRule" id="PRU00169"/>
    </source>
</evidence>
<keyword evidence="3 5" id="KW-0597">Phosphoprotein</keyword>
<dbReference type="SUPFAM" id="SSF52172">
    <property type="entry name" value="CheY-like"/>
    <property type="match status" value="1"/>
</dbReference>
<dbReference type="InterPro" id="IPR035909">
    <property type="entry name" value="CheB_C"/>
</dbReference>
<organism evidence="8 9">
    <name type="scientific">Nostoc commune NIES-4072</name>
    <dbReference type="NCBI Taxonomy" id="2005467"/>
    <lineage>
        <taxon>Bacteria</taxon>
        <taxon>Bacillati</taxon>
        <taxon>Cyanobacteriota</taxon>
        <taxon>Cyanophyceae</taxon>
        <taxon>Nostocales</taxon>
        <taxon>Nostocaceae</taxon>
        <taxon>Nostoc</taxon>
    </lineage>
</organism>
<dbReference type="Gene3D" id="3.40.50.180">
    <property type="entry name" value="Methylesterase CheB, C-terminal domain"/>
    <property type="match status" value="1"/>
</dbReference>
<dbReference type="PIRSF" id="PIRSF000876">
    <property type="entry name" value="RR_chemtxs_CheB"/>
    <property type="match status" value="1"/>
</dbReference>
<keyword evidence="9" id="KW-1185">Reference proteome</keyword>
<evidence type="ECO:0000313" key="8">
    <source>
        <dbReference type="EMBL" id="GBG17147.1"/>
    </source>
</evidence>
<feature type="active site" evidence="3 4">
    <location>
        <position position="166"/>
    </location>
</feature>
<dbReference type="Pfam" id="PF00072">
    <property type="entry name" value="Response_reg"/>
    <property type="match status" value="1"/>
</dbReference>
<dbReference type="InterPro" id="IPR008248">
    <property type="entry name" value="CheB-like"/>
</dbReference>
<reference evidence="8 9" key="1">
    <citation type="submission" date="2017-06" db="EMBL/GenBank/DDBJ databases">
        <title>Genome sequencing of cyanobaciteial culture collection at National Institute for Environmental Studies (NIES).</title>
        <authorList>
            <person name="Hirose Y."/>
            <person name="Shimura Y."/>
            <person name="Fujisawa T."/>
            <person name="Nakamura Y."/>
            <person name="Kawachi M."/>
        </authorList>
    </citation>
    <scope>NUCLEOTIDE SEQUENCE [LARGE SCALE GENOMIC DNA]</scope>
    <source>
        <strain evidence="8 9">NIES-4072</strain>
    </source>
</reference>
<feature type="domain" description="CheB-type methylesterase" evidence="7">
    <location>
        <begin position="150"/>
        <end position="347"/>
    </location>
</feature>
<dbReference type="SUPFAM" id="SSF52738">
    <property type="entry name" value="Methylesterase CheB, C-terminal domain"/>
    <property type="match status" value="1"/>
</dbReference>
<dbReference type="Proteomes" id="UP000245124">
    <property type="component" value="Unassembled WGS sequence"/>
</dbReference>
<dbReference type="EC" id="3.5.1.44" evidence="3"/>
<dbReference type="InterPro" id="IPR001789">
    <property type="entry name" value="Sig_transdc_resp-reg_receiver"/>
</dbReference>
<dbReference type="GO" id="GO:0006935">
    <property type="term" value="P:chemotaxis"/>
    <property type="evidence" value="ECO:0007669"/>
    <property type="project" value="UniProtKB-UniRule"/>
</dbReference>
<evidence type="ECO:0000256" key="2">
    <source>
        <dbReference type="ARBA" id="ARBA00048267"/>
    </source>
</evidence>
<dbReference type="GO" id="GO:0050568">
    <property type="term" value="F:protein-glutamine glutaminase activity"/>
    <property type="evidence" value="ECO:0007669"/>
    <property type="project" value="UniProtKB-UniRule"/>
</dbReference>
<comment type="PTM">
    <text evidence="3">Phosphorylated by CheA. Phosphorylation of the N-terminal regulatory domain activates the methylesterase activity.</text>
</comment>
<comment type="similarity">
    <text evidence="3">Belongs to the CheB family.</text>
</comment>
<feature type="domain" description="Response regulatory" evidence="6">
    <location>
        <begin position="5"/>
        <end position="123"/>
    </location>
</feature>
<dbReference type="InterPro" id="IPR000673">
    <property type="entry name" value="Sig_transdc_resp-reg_Me-estase"/>
</dbReference>
<feature type="active site" evidence="3 4">
    <location>
        <position position="289"/>
    </location>
</feature>
<dbReference type="GO" id="GO:0008984">
    <property type="term" value="F:protein-glutamate methylesterase activity"/>
    <property type="evidence" value="ECO:0007669"/>
    <property type="project" value="UniProtKB-UniRule"/>
</dbReference>
<dbReference type="AlphaFoldDB" id="A0A2R5FF70"/>
<comment type="function">
    <text evidence="3">Involved in chemotaxis. Part of a chemotaxis signal transduction system that modulates chemotaxis in response to various stimuli. Catalyzes the demethylation of specific methylglutamate residues introduced into the chemoreceptors (methyl-accepting chemotaxis proteins or MCP) by CheR. Also mediates the irreversible deamidation of specific glutamine residues to glutamic acid.</text>
</comment>
<comment type="subcellular location">
    <subcellularLocation>
        <location evidence="3">Cytoplasm</location>
    </subcellularLocation>
</comment>
<dbReference type="EC" id="3.1.1.61" evidence="3"/>
<dbReference type="SMART" id="SM00448">
    <property type="entry name" value="REC"/>
    <property type="match status" value="1"/>
</dbReference>
<protein>
    <recommendedName>
        <fullName evidence="3">Protein-glutamate methylesterase/protein-glutamine glutaminase</fullName>
        <ecNumber evidence="3">3.1.1.61</ecNumber>
        <ecNumber evidence="3">3.5.1.44</ecNumber>
    </recommendedName>
</protein>
<evidence type="ECO:0000256" key="3">
    <source>
        <dbReference type="HAMAP-Rule" id="MF_00099"/>
    </source>
</evidence>
<keyword evidence="1 3" id="KW-0378">Hydrolase</keyword>
<evidence type="ECO:0000256" key="1">
    <source>
        <dbReference type="ARBA" id="ARBA00022801"/>
    </source>
</evidence>